<proteinExistence type="predicted"/>
<dbReference type="RefSeq" id="WP_008107499.1">
    <property type="nucleotide sequence ID" value="NZ_FOSD01000007.1"/>
</dbReference>
<dbReference type="Gene3D" id="3.30.500.20">
    <property type="entry name" value="BH3703-like domains"/>
    <property type="match status" value="1"/>
</dbReference>
<protein>
    <recommendedName>
        <fullName evidence="3">DUF600 domain-containing protein</fullName>
    </recommendedName>
</protein>
<evidence type="ECO:0008006" key="3">
    <source>
        <dbReference type="Google" id="ProtNLM"/>
    </source>
</evidence>
<keyword evidence="2" id="KW-1185">Reference proteome</keyword>
<dbReference type="InterPro" id="IPR036170">
    <property type="entry name" value="YezG-like_sf"/>
</dbReference>
<gene>
    <name evidence="1" type="ORF">SAMN05518863_107236</name>
</gene>
<comment type="caution">
    <text evidence="1">The sequence shown here is derived from an EMBL/GenBank/DDBJ whole genome shotgun (WGS) entry which is preliminary data.</text>
</comment>
<dbReference type="SUPFAM" id="SSF160424">
    <property type="entry name" value="BH3703-like"/>
    <property type="match status" value="1"/>
</dbReference>
<accession>A0A1I3ZYR6</accession>
<name>A0A1I3ZYR6_9GAMM</name>
<evidence type="ECO:0000313" key="1">
    <source>
        <dbReference type="EMBL" id="SFK49027.1"/>
    </source>
</evidence>
<organism evidence="1 2">
    <name type="scientific">Candidatus Pantoea symbiotica</name>
    <dbReference type="NCBI Taxonomy" id="1884370"/>
    <lineage>
        <taxon>Bacteria</taxon>
        <taxon>Pseudomonadati</taxon>
        <taxon>Pseudomonadota</taxon>
        <taxon>Gammaproteobacteria</taxon>
        <taxon>Enterobacterales</taxon>
        <taxon>Erwiniaceae</taxon>
        <taxon>Pantoea</taxon>
    </lineage>
</organism>
<dbReference type="Proteomes" id="UP000198841">
    <property type="component" value="Unassembled WGS sequence"/>
</dbReference>
<evidence type="ECO:0000313" key="2">
    <source>
        <dbReference type="Proteomes" id="UP000198841"/>
    </source>
</evidence>
<sequence>MQYEDLYRRIGQIIFSCGPEGARELIVQAELFADDDGGQFQFDYIDENGEPDWFEPDARAIGDLSEALKDFQQYFVDNNMTNGMPVWRKCAINLNVLEEAISIDVQYD</sequence>
<reference evidence="1 2" key="1">
    <citation type="submission" date="2016-10" db="EMBL/GenBank/DDBJ databases">
        <authorList>
            <person name="Varghese N."/>
            <person name="Submissions S."/>
        </authorList>
    </citation>
    <scope>NUCLEOTIDE SEQUENCE [LARGE SCALE GENOMIC DNA]</scope>
    <source>
        <strain evidence="1 2">YR512</strain>
    </source>
</reference>
<dbReference type="EMBL" id="FOSD01000007">
    <property type="protein sequence ID" value="SFK49027.1"/>
    <property type="molecule type" value="Genomic_DNA"/>
</dbReference>